<feature type="transmembrane region" description="Helical" evidence="1">
    <location>
        <begin position="230"/>
        <end position="253"/>
    </location>
</feature>
<feature type="transmembrane region" description="Helical" evidence="1">
    <location>
        <begin position="12"/>
        <end position="31"/>
    </location>
</feature>
<evidence type="ECO:0000313" key="2">
    <source>
        <dbReference type="EMBL" id="SHI98166.1"/>
    </source>
</evidence>
<gene>
    <name evidence="2" type="ORF">SAMN05444337_1258</name>
</gene>
<evidence type="ECO:0000313" key="3">
    <source>
        <dbReference type="Proteomes" id="UP000184232"/>
    </source>
</evidence>
<keyword evidence="1" id="KW-0812">Transmembrane</keyword>
<keyword evidence="1" id="KW-1133">Transmembrane helix</keyword>
<proteinExistence type="predicted"/>
<dbReference type="OrthoDB" id="1121314at2"/>
<name>A0A1M6FKH6_9FLAO</name>
<dbReference type="EMBL" id="FQZH01000001">
    <property type="protein sequence ID" value="SHI98166.1"/>
    <property type="molecule type" value="Genomic_DNA"/>
</dbReference>
<protein>
    <submittedName>
        <fullName evidence="2">Lysylphosphatidylglycerol synthase TM region</fullName>
    </submittedName>
</protein>
<keyword evidence="1" id="KW-0472">Membrane</keyword>
<organism evidence="2 3">
    <name type="scientific">Flavobacterium haoranii</name>
    <dbReference type="NCBI Taxonomy" id="683124"/>
    <lineage>
        <taxon>Bacteria</taxon>
        <taxon>Pseudomonadati</taxon>
        <taxon>Bacteroidota</taxon>
        <taxon>Flavobacteriia</taxon>
        <taxon>Flavobacteriales</taxon>
        <taxon>Flavobacteriaceae</taxon>
        <taxon>Flavobacterium</taxon>
    </lineage>
</organism>
<dbReference type="AlphaFoldDB" id="A0A1M6FKH6"/>
<reference evidence="3" key="1">
    <citation type="submission" date="2016-11" db="EMBL/GenBank/DDBJ databases">
        <authorList>
            <person name="Varghese N."/>
            <person name="Submissions S."/>
        </authorList>
    </citation>
    <scope>NUCLEOTIDE SEQUENCE [LARGE SCALE GENOMIC DNA]</scope>
    <source>
        <strain evidence="3">DSM 22807</strain>
    </source>
</reference>
<dbReference type="Proteomes" id="UP000184232">
    <property type="component" value="Unassembled WGS sequence"/>
</dbReference>
<feature type="transmembrane region" description="Helical" evidence="1">
    <location>
        <begin position="43"/>
        <end position="65"/>
    </location>
</feature>
<dbReference type="STRING" id="683124.SAMN05444337_1258"/>
<sequence length="308" mass="35528">MIAIPHKAKQFLLVLVKVLIVGFAFFYIYHHLQGDKAISIESIIQYLSIKEVLILLLFTSANWFFEVLKWQNLVNSFKKISFFEAAQQTFGSLTASIFTPNRIGEYGAKMLYFKKENAKRIVLLNFVHNSSQMLATTLFGVIGMFFSTFNIQHSTFKILVFIGIGIAILIAVFFRKIEIYGFSIQKIIDKIKKLDKNIFFKTVGFSIFRYIIFSTQFLILLLFFDAEIEVKTAFLTIFTMYFLASILPSIHIMDVAIKGSVALYLFSKIGVEDWKILTVTSLMWFFNLVLPVVLGSYFVLRFKPKTTE</sequence>
<feature type="transmembrane region" description="Helical" evidence="1">
    <location>
        <begin position="158"/>
        <end position="177"/>
    </location>
</feature>
<feature type="transmembrane region" description="Helical" evidence="1">
    <location>
        <begin position="274"/>
        <end position="300"/>
    </location>
</feature>
<keyword evidence="3" id="KW-1185">Reference proteome</keyword>
<evidence type="ECO:0000256" key="1">
    <source>
        <dbReference type="SAM" id="Phobius"/>
    </source>
</evidence>
<feature type="transmembrane region" description="Helical" evidence="1">
    <location>
        <begin position="198"/>
        <end position="224"/>
    </location>
</feature>
<feature type="transmembrane region" description="Helical" evidence="1">
    <location>
        <begin position="122"/>
        <end position="146"/>
    </location>
</feature>
<accession>A0A1M6FKH6</accession>